<dbReference type="Pfam" id="PF21091">
    <property type="entry name" value="SPT16_C"/>
    <property type="match status" value="1"/>
</dbReference>
<dbReference type="SMART" id="SM01286">
    <property type="entry name" value="SPT16"/>
    <property type="match status" value="1"/>
</dbReference>
<dbReference type="Proteomes" id="UP000887565">
    <property type="component" value="Unplaced"/>
</dbReference>
<dbReference type="OMA" id="YHINTIP"/>
<dbReference type="Gene3D" id="2.30.29.210">
    <property type="entry name" value="FACT complex subunit Spt16p/Cdc68p"/>
    <property type="match status" value="1"/>
</dbReference>
<name>A0A915IGG8_ROMCU</name>
<dbReference type="InterPro" id="IPR048969">
    <property type="entry name" value="FACT_SPT16_C"/>
</dbReference>
<evidence type="ECO:0000256" key="11">
    <source>
        <dbReference type="SAM" id="Coils"/>
    </source>
</evidence>
<evidence type="ECO:0000259" key="14">
    <source>
        <dbReference type="SMART" id="SM01286"/>
    </source>
</evidence>
<accession>A0A915IGG8</accession>
<dbReference type="InterPro" id="IPR000994">
    <property type="entry name" value="Pept_M24"/>
</dbReference>
<evidence type="ECO:0000259" key="13">
    <source>
        <dbReference type="SMART" id="SM01285"/>
    </source>
</evidence>
<dbReference type="SMART" id="SM01285">
    <property type="entry name" value="FACT-Spt16_Nlob"/>
    <property type="match status" value="1"/>
</dbReference>
<evidence type="ECO:0000256" key="6">
    <source>
        <dbReference type="ARBA" id="ARBA00023054"/>
    </source>
</evidence>
<evidence type="ECO:0000256" key="9">
    <source>
        <dbReference type="ARBA" id="ARBA00023242"/>
    </source>
</evidence>
<dbReference type="FunFam" id="2.30.29.210:FF:000001">
    <property type="entry name" value="FACT complex subunit spt16"/>
    <property type="match status" value="1"/>
</dbReference>
<evidence type="ECO:0000256" key="4">
    <source>
        <dbReference type="ARBA" id="ARBA00022763"/>
    </source>
</evidence>
<dbReference type="GO" id="GO:0031491">
    <property type="term" value="F:nucleosome binding"/>
    <property type="evidence" value="ECO:0007669"/>
    <property type="project" value="TreeGrafter"/>
</dbReference>
<dbReference type="Pfam" id="PF08512">
    <property type="entry name" value="Rttp106-like_middle"/>
    <property type="match status" value="1"/>
</dbReference>
<evidence type="ECO:0000256" key="8">
    <source>
        <dbReference type="ARBA" id="ARBA00023204"/>
    </source>
</evidence>
<keyword evidence="2 10" id="KW-0158">Chromosome</keyword>
<dbReference type="GO" id="GO:0006260">
    <property type="term" value="P:DNA replication"/>
    <property type="evidence" value="ECO:0007669"/>
    <property type="project" value="UniProtKB-KW"/>
</dbReference>
<keyword evidence="5 10" id="KW-0805">Transcription regulation</keyword>
<dbReference type="FunFam" id="2.30.29.30:FF:000017">
    <property type="entry name" value="FACT complex subunit SPT16"/>
    <property type="match status" value="1"/>
</dbReference>
<dbReference type="InterPro" id="IPR011993">
    <property type="entry name" value="PH-like_dom_sf"/>
</dbReference>
<dbReference type="GO" id="GO:0035101">
    <property type="term" value="C:FACT complex"/>
    <property type="evidence" value="ECO:0007669"/>
    <property type="project" value="UniProtKB-UniRule"/>
</dbReference>
<dbReference type="CDD" id="cd01091">
    <property type="entry name" value="CDC68-like"/>
    <property type="match status" value="1"/>
</dbReference>
<dbReference type="Pfam" id="PF24824">
    <property type="entry name" value="PH_SPT16"/>
    <property type="match status" value="1"/>
</dbReference>
<feature type="compositionally biased region" description="Acidic residues" evidence="12">
    <location>
        <begin position="963"/>
        <end position="983"/>
    </location>
</feature>
<keyword evidence="4 10" id="KW-0227">DNA damage</keyword>
<keyword evidence="7 10" id="KW-0804">Transcription</keyword>
<dbReference type="InterPro" id="IPR056595">
    <property type="entry name" value="Fact-SPT16_PH"/>
</dbReference>
<dbReference type="InterPro" id="IPR013953">
    <property type="entry name" value="FACT_SPT16_M"/>
</dbReference>
<dbReference type="FunFam" id="3.40.350.10:FF:000005">
    <property type="entry name" value="SPT16 homolog, facilitates chromatin-remodeling subunit"/>
    <property type="match status" value="1"/>
</dbReference>
<evidence type="ECO:0000256" key="12">
    <source>
        <dbReference type="SAM" id="MobiDB-lite"/>
    </source>
</evidence>
<keyword evidence="8 10" id="KW-0234">DNA repair</keyword>
<dbReference type="InterPro" id="IPR029148">
    <property type="entry name" value="FACT-SPT16_Nlobe"/>
</dbReference>
<evidence type="ECO:0000313" key="17">
    <source>
        <dbReference type="WBParaSite" id="nRc.2.0.1.t12894-RA"/>
    </source>
</evidence>
<dbReference type="WBParaSite" id="nRc.2.0.1.t12894-RA">
    <property type="protein sequence ID" value="nRc.2.0.1.t12894-RA"/>
    <property type="gene ID" value="nRc.2.0.1.g12894"/>
</dbReference>
<evidence type="ECO:0000256" key="1">
    <source>
        <dbReference type="ARBA" id="ARBA00010779"/>
    </source>
</evidence>
<dbReference type="Pfam" id="PF00557">
    <property type="entry name" value="Peptidase_M24"/>
    <property type="match status" value="1"/>
</dbReference>
<dbReference type="Gene3D" id="3.90.230.10">
    <property type="entry name" value="Creatinase/methionine aminopeptidase superfamily"/>
    <property type="match status" value="1"/>
</dbReference>
<dbReference type="FunFam" id="3.90.230.10:FF:000005">
    <property type="entry name" value="FACT complex subunit spt16"/>
    <property type="match status" value="1"/>
</dbReference>
<dbReference type="GO" id="GO:0006281">
    <property type="term" value="P:DNA repair"/>
    <property type="evidence" value="ECO:0007669"/>
    <property type="project" value="UniProtKB-UniRule"/>
</dbReference>
<sequence>MAQEIDKDKFYRRLKRIYKFWVLSNDFFTREENDDFSKVDSFFVLLGMDDSVTYSKSLSIHHWLLGYELPDTLIAFCQNDIYFLCGKRKLEFLKQVENNDNIEDGMPSVHLLLRDKSDKDKTNFQKIIQALKNSGKGESCGEFVKDKLTGEFGETWRDSFGKETFETVDVSPFFANLFATKDQQEIGLIKNACEATCTFFNKYVKDRLINIVDSEQRVKHSTFAKEIEDEFTKKAKKYVPNLDRSQLDVCYPPIVQSGGKYNFKFSATSDDSTLHFGAIVVSLGLRYWQYCSNIVRTMFVDPSEELQNIYSLLLDIEQKAIETMKPGAKFSDVYEACMALVQSKKPELVETFTKTLGFVMGIEFRESSMVINAKNSTIIEAGMIFNLNLGFANVPNPSAKDSAGKTVAMFVGDTVLITNEGGQSLTEASKKRVKSVCMFFKNEEEEKDDNNKENISEILGRVKRSVVLDDQLRKKASGEDKRKQHQKELAEKLNKEAQERLAQSKDSVSDQKVKKSTISYKNYASMPQEKEVKSGQIYVDKRYESVILPIFGMAVPFHISTIKNISQSIEGDFTYLRVNFFFPGTTMSKESGFQKPDAEFLKEITYRSSNLKEPGELYAPSSNLNTAFRLIKEVQKKFKTREAEEREKEGIVKQDKLIVNPNKTNPRLKDLYIRPNIVSKKISGSLEAHTNGFRYTSIRGDKLDILYNNIKHAFFQPCDKEMIILLHFHLKNAILFGKRKHVDIQFFTEVGEITTDLGKHTHMHDRDDLYAEQAERDLRHKLNMAFKNFTEKVENLTKQELEFDTPFRELGFFGVPHRSSVLLQPTSSCLVNLTDWPPFLVTLDEVELVHFERVQFQLKNFDMVFIFKDYVKKVAVVTAIEMKMLDHVKEWLDSCEIRYTEGIQSLNWPKIMKTILDDPEGFFENGGWNFLNTESDDEGEGGGAGADSDSDEDDEAFVPSGESEGEEDESEDDYESEATEESDSGSSGGSDDEEEEESGKSWSELEEEARKADQEKHEVVEEDDRKIKRKAGKPPSSHQPPNKKRR</sequence>
<dbReference type="GO" id="GO:0032786">
    <property type="term" value="P:positive regulation of DNA-templated transcription, elongation"/>
    <property type="evidence" value="ECO:0007669"/>
    <property type="project" value="UniProtKB-ARBA"/>
</dbReference>
<dbReference type="Gene3D" id="3.40.350.10">
    <property type="entry name" value="Creatinase/prolidase N-terminal domain"/>
    <property type="match status" value="1"/>
</dbReference>
<evidence type="ECO:0000256" key="10">
    <source>
        <dbReference type="RuleBase" id="RU367052"/>
    </source>
</evidence>
<keyword evidence="16" id="KW-1185">Reference proteome</keyword>
<feature type="domain" description="FACT complex subunit SPT16 middle" evidence="14">
    <location>
        <begin position="537"/>
        <end position="695"/>
    </location>
</feature>
<keyword evidence="3 10" id="KW-0235">DNA replication</keyword>
<evidence type="ECO:0000256" key="5">
    <source>
        <dbReference type="ARBA" id="ARBA00023015"/>
    </source>
</evidence>
<feature type="compositionally biased region" description="Basic and acidic residues" evidence="12">
    <location>
        <begin position="1008"/>
        <end position="1026"/>
    </location>
</feature>
<dbReference type="PANTHER" id="PTHR13980:SF15">
    <property type="entry name" value="FACT COMPLEX SUBUNIT SPT16"/>
    <property type="match status" value="1"/>
</dbReference>
<feature type="region of interest" description="Disordered" evidence="12">
    <location>
        <begin position="926"/>
        <end position="1046"/>
    </location>
</feature>
<evidence type="ECO:0000256" key="2">
    <source>
        <dbReference type="ARBA" id="ARBA00022454"/>
    </source>
</evidence>
<dbReference type="Gene3D" id="2.30.29.30">
    <property type="entry name" value="Pleckstrin-homology domain (PH domain)/Phosphotyrosine-binding domain (PTB)"/>
    <property type="match status" value="1"/>
</dbReference>
<comment type="similarity">
    <text evidence="1 10">Belongs to the peptidase M24 family. SPT16 subfamily.</text>
</comment>
<proteinExistence type="inferred from homology"/>
<dbReference type="InterPro" id="IPR040258">
    <property type="entry name" value="Spt16"/>
</dbReference>
<dbReference type="InterPro" id="IPR029149">
    <property type="entry name" value="Creatin/AminoP/Spt16_N"/>
</dbReference>
<reference evidence="17" key="1">
    <citation type="submission" date="2022-11" db="UniProtKB">
        <authorList>
            <consortium name="WormBaseParasite"/>
        </authorList>
    </citation>
    <scope>IDENTIFICATION</scope>
</reference>
<evidence type="ECO:0000256" key="3">
    <source>
        <dbReference type="ARBA" id="ARBA00022705"/>
    </source>
</evidence>
<feature type="domain" description="Histone chaperone RTT106/FACT complex subunit SPT16-like middle" evidence="15">
    <location>
        <begin position="812"/>
        <end position="902"/>
    </location>
</feature>
<evidence type="ECO:0000256" key="7">
    <source>
        <dbReference type="ARBA" id="ARBA00023163"/>
    </source>
</evidence>
<dbReference type="FunFam" id="2.30.29.150:FF:000003">
    <property type="entry name" value="FACT complex subunit SPT16"/>
    <property type="match status" value="1"/>
</dbReference>
<dbReference type="Pfam" id="PF14826">
    <property type="entry name" value="FACT-Spt16_Nlob"/>
    <property type="match status" value="1"/>
</dbReference>
<keyword evidence="6 11" id="KW-0175">Coiled coil</keyword>
<evidence type="ECO:0000313" key="16">
    <source>
        <dbReference type="Proteomes" id="UP000887565"/>
    </source>
</evidence>
<dbReference type="InterPro" id="IPR033825">
    <property type="entry name" value="Spt16_M24"/>
</dbReference>
<dbReference type="GO" id="GO:0006368">
    <property type="term" value="P:transcription elongation by RNA polymerase II"/>
    <property type="evidence" value="ECO:0007669"/>
    <property type="project" value="TreeGrafter"/>
</dbReference>
<comment type="subcellular location">
    <subcellularLocation>
        <location evidence="10">Nucleus</location>
    </subcellularLocation>
    <subcellularLocation>
        <location evidence="10">Chromosome</location>
    </subcellularLocation>
</comment>
<protein>
    <recommendedName>
        <fullName evidence="10">FACT complex subunit</fullName>
    </recommendedName>
</protein>
<dbReference type="Pfam" id="PF08644">
    <property type="entry name" value="SPT16"/>
    <property type="match status" value="1"/>
</dbReference>
<dbReference type="Gene3D" id="2.30.29.150">
    <property type="match status" value="1"/>
</dbReference>
<comment type="subunit">
    <text evidence="10">Component of the FACT complex.</text>
</comment>
<evidence type="ECO:0000259" key="15">
    <source>
        <dbReference type="SMART" id="SM01287"/>
    </source>
</evidence>
<dbReference type="AlphaFoldDB" id="A0A915IGG8"/>
<comment type="function">
    <text evidence="10">Component of the FACT complex, a general chromatin factor that acts to reorganize nucleosomes. The FACT complex is involved in multiple processes that require DNA as a template such as mRNA elongation, DNA replication and DNA repair. During transcription elongation the FACT complex acts as a histone chaperone that both destabilizes and restores nucleosomal structure. It facilitates the passage of RNA polymerase II and transcription by promoting the dissociation of one histone H2A-H2B dimer from the nucleosome, then subsequently promotes the reestablishment of the nucleosome following the passage of RNA polymerase II.</text>
</comment>
<dbReference type="PANTHER" id="PTHR13980">
    <property type="entry name" value="CDC68 RELATED"/>
    <property type="match status" value="1"/>
</dbReference>
<keyword evidence="9 10" id="KW-0539">Nucleus</keyword>
<dbReference type="SUPFAM" id="SSF55920">
    <property type="entry name" value="Creatinase/aminopeptidase"/>
    <property type="match status" value="1"/>
</dbReference>
<feature type="coiled-coil region" evidence="11">
    <location>
        <begin position="468"/>
        <end position="514"/>
    </location>
</feature>
<dbReference type="SMART" id="SM01287">
    <property type="entry name" value="Rtt106"/>
    <property type="match status" value="1"/>
</dbReference>
<dbReference type="InterPro" id="IPR036005">
    <property type="entry name" value="Creatinase/aminopeptidase-like"/>
</dbReference>
<dbReference type="InterPro" id="IPR013719">
    <property type="entry name" value="RTT106/SPT16-like_middle_dom"/>
</dbReference>
<feature type="domain" description="FACT complex subunit SPT16 N-terminal lobe" evidence="13">
    <location>
        <begin position="5"/>
        <end position="174"/>
    </location>
</feature>
<organism evidence="16 17">
    <name type="scientific">Romanomermis culicivorax</name>
    <name type="common">Nematode worm</name>
    <dbReference type="NCBI Taxonomy" id="13658"/>
    <lineage>
        <taxon>Eukaryota</taxon>
        <taxon>Metazoa</taxon>
        <taxon>Ecdysozoa</taxon>
        <taxon>Nematoda</taxon>
        <taxon>Enoplea</taxon>
        <taxon>Dorylaimia</taxon>
        <taxon>Mermithida</taxon>
        <taxon>Mermithoidea</taxon>
        <taxon>Mermithidae</taxon>
        <taxon>Romanomermis</taxon>
    </lineage>
</organism>